<dbReference type="Pfam" id="PF02221">
    <property type="entry name" value="E1_DerP2_DerF2"/>
    <property type="match status" value="1"/>
</dbReference>
<dbReference type="InterPro" id="IPR003172">
    <property type="entry name" value="ML_dom"/>
</dbReference>
<dbReference type="PANTHER" id="PTHR11306">
    <property type="entry name" value="NIEMANN PICK TYPE C2 PROTEIN NPC2-RELATED"/>
    <property type="match status" value="1"/>
</dbReference>
<evidence type="ECO:0000256" key="6">
    <source>
        <dbReference type="ARBA" id="ARBA00023157"/>
    </source>
</evidence>
<dbReference type="Gene3D" id="2.60.40.770">
    <property type="match status" value="1"/>
</dbReference>
<evidence type="ECO:0000256" key="5">
    <source>
        <dbReference type="ARBA" id="ARBA00022729"/>
    </source>
</evidence>
<dbReference type="GO" id="GO:0032367">
    <property type="term" value="P:intracellular cholesterol transport"/>
    <property type="evidence" value="ECO:0007669"/>
    <property type="project" value="InterPro"/>
</dbReference>
<dbReference type="PANTHER" id="PTHR11306:SF68">
    <property type="entry name" value="NPC INTRACELLULAR CHOLESTEROL TRANSPORTER 2"/>
    <property type="match status" value="1"/>
</dbReference>
<dbReference type="InterPro" id="IPR014756">
    <property type="entry name" value="Ig_E-set"/>
</dbReference>
<dbReference type="GO" id="GO:0032934">
    <property type="term" value="F:sterol binding"/>
    <property type="evidence" value="ECO:0007669"/>
    <property type="project" value="InterPro"/>
</dbReference>
<dbReference type="Proteomes" id="UP000694569">
    <property type="component" value="Unplaced"/>
</dbReference>
<dbReference type="GeneTree" id="ENSGT00390000006223"/>
<dbReference type="Ensembl" id="ENSLLET00000031632.1">
    <property type="protein sequence ID" value="ENSLLEP00000030464.1"/>
    <property type="gene ID" value="ENSLLEG00000019300.1"/>
</dbReference>
<evidence type="ECO:0000313" key="10">
    <source>
        <dbReference type="Proteomes" id="UP000694569"/>
    </source>
</evidence>
<dbReference type="FunFam" id="2.60.40.770:FF:000001">
    <property type="entry name" value="NPC intracellular cholesterol transporter 2"/>
    <property type="match status" value="1"/>
</dbReference>
<evidence type="ECO:0000256" key="1">
    <source>
        <dbReference type="ARBA" id="ARBA00004613"/>
    </source>
</evidence>
<dbReference type="CDD" id="cd00916">
    <property type="entry name" value="Npc2_like"/>
    <property type="match status" value="1"/>
</dbReference>
<keyword evidence="6" id="KW-1015">Disulfide bond</keyword>
<dbReference type="InterPro" id="IPR039670">
    <property type="entry name" value="NPC2-like"/>
</dbReference>
<evidence type="ECO:0000256" key="4">
    <source>
        <dbReference type="ARBA" id="ARBA00022525"/>
    </source>
</evidence>
<keyword evidence="4" id="KW-0964">Secreted</keyword>
<evidence type="ECO:0000259" key="8">
    <source>
        <dbReference type="SMART" id="SM00737"/>
    </source>
</evidence>
<dbReference type="GO" id="GO:0005576">
    <property type="term" value="C:extracellular region"/>
    <property type="evidence" value="ECO:0007669"/>
    <property type="project" value="UniProtKB-SubCell"/>
</dbReference>
<evidence type="ECO:0000256" key="7">
    <source>
        <dbReference type="ARBA" id="ARBA00032516"/>
    </source>
</evidence>
<comment type="similarity">
    <text evidence="2">Belongs to the NPC2 family.</text>
</comment>
<dbReference type="OrthoDB" id="6489092at2759"/>
<accession>A0A8C5Q0N4</accession>
<dbReference type="SUPFAM" id="SSF81296">
    <property type="entry name" value="E set domains"/>
    <property type="match status" value="1"/>
</dbReference>
<dbReference type="AlphaFoldDB" id="A0A8C5Q0N4"/>
<keyword evidence="10" id="KW-1185">Reference proteome</keyword>
<protein>
    <recommendedName>
        <fullName evidence="3">NPC intracellular cholesterol transporter 2</fullName>
    </recommendedName>
    <alternativeName>
        <fullName evidence="7">Epididymal secretory protein E1</fullName>
    </alternativeName>
</protein>
<evidence type="ECO:0000256" key="3">
    <source>
        <dbReference type="ARBA" id="ARBA00021477"/>
    </source>
</evidence>
<reference evidence="9" key="2">
    <citation type="submission" date="2025-09" db="UniProtKB">
        <authorList>
            <consortium name="Ensembl"/>
        </authorList>
    </citation>
    <scope>IDENTIFICATION</scope>
</reference>
<evidence type="ECO:0000256" key="2">
    <source>
        <dbReference type="ARBA" id="ARBA00006370"/>
    </source>
</evidence>
<evidence type="ECO:0000313" key="9">
    <source>
        <dbReference type="Ensembl" id="ENSLLEP00000030464.1"/>
    </source>
</evidence>
<name>A0A8C5Q0N4_9ANUR</name>
<organism evidence="9 10">
    <name type="scientific">Leptobrachium leishanense</name>
    <name type="common">Leishan spiny toad</name>
    <dbReference type="NCBI Taxonomy" id="445787"/>
    <lineage>
        <taxon>Eukaryota</taxon>
        <taxon>Metazoa</taxon>
        <taxon>Chordata</taxon>
        <taxon>Craniata</taxon>
        <taxon>Vertebrata</taxon>
        <taxon>Euteleostomi</taxon>
        <taxon>Amphibia</taxon>
        <taxon>Batrachia</taxon>
        <taxon>Anura</taxon>
        <taxon>Pelobatoidea</taxon>
        <taxon>Megophryidae</taxon>
        <taxon>Leptobrachium</taxon>
    </lineage>
</organism>
<keyword evidence="5" id="KW-0732">Signal</keyword>
<sequence>MALGALVVPAGGILITAQPPLLHLYVELAQSDLLHLAVPYLQCLVRLLPAPLRDHPQPPSVNQAVRVCRQECKLCNLMSVDVSPCPKQPCRLARGSSYTINVTFTSSEDTGRLTAVVQGLLFNVPLPVFIPEHNGCKSGISCPVKEGKTYSYITTLPILYIYPKVMLVLHWQLLDAGSQDFLCWEIPVKIMDG</sequence>
<reference evidence="9" key="1">
    <citation type="submission" date="2025-08" db="UniProtKB">
        <authorList>
            <consortium name="Ensembl"/>
        </authorList>
    </citation>
    <scope>IDENTIFICATION</scope>
</reference>
<feature type="domain" description="MD-2-related lipid-recognition" evidence="8">
    <location>
        <begin position="65"/>
        <end position="188"/>
    </location>
</feature>
<comment type="subcellular location">
    <subcellularLocation>
        <location evidence="1">Secreted</location>
    </subcellularLocation>
</comment>
<dbReference type="SMART" id="SM00737">
    <property type="entry name" value="ML"/>
    <property type="match status" value="1"/>
</dbReference>
<dbReference type="InterPro" id="IPR033916">
    <property type="entry name" value="ML_Npc2-like"/>
</dbReference>
<proteinExistence type="inferred from homology"/>